<keyword evidence="5" id="KW-0456">Lyase</keyword>
<comment type="caution">
    <text evidence="8">The sequence shown here is derived from an EMBL/GenBank/DDBJ whole genome shotgun (WGS) entry which is preliminary data.</text>
</comment>
<dbReference type="InterPro" id="IPR015424">
    <property type="entry name" value="PyrdxlP-dep_Trfase"/>
</dbReference>
<comment type="subunit">
    <text evidence="3">Homotetramer.</text>
</comment>
<dbReference type="NCBIfam" id="NF041359">
    <property type="entry name" value="GntG_guanitoxin"/>
    <property type="match status" value="1"/>
</dbReference>
<evidence type="ECO:0000256" key="5">
    <source>
        <dbReference type="ARBA" id="ARBA00023239"/>
    </source>
</evidence>
<evidence type="ECO:0000256" key="3">
    <source>
        <dbReference type="ARBA" id="ARBA00011881"/>
    </source>
</evidence>
<proteinExistence type="inferred from homology"/>
<evidence type="ECO:0000259" key="7">
    <source>
        <dbReference type="Pfam" id="PF01212"/>
    </source>
</evidence>
<dbReference type="GO" id="GO:0008732">
    <property type="term" value="F:L-allo-threonine aldolase activity"/>
    <property type="evidence" value="ECO:0007669"/>
    <property type="project" value="TreeGrafter"/>
</dbReference>
<dbReference type="GO" id="GO:0006545">
    <property type="term" value="P:glycine biosynthetic process"/>
    <property type="evidence" value="ECO:0007669"/>
    <property type="project" value="TreeGrafter"/>
</dbReference>
<dbReference type="PIRSF" id="PIRSF017617">
    <property type="entry name" value="Thr_aldolase"/>
    <property type="match status" value="1"/>
</dbReference>
<gene>
    <name evidence="8" type="ORF">EV671_1011112</name>
</gene>
<evidence type="ECO:0000313" key="9">
    <source>
        <dbReference type="Proteomes" id="UP000295110"/>
    </source>
</evidence>
<sequence length="349" mass="36412">MSGYAPGSGGSGGNAVVDLRSDTVTKPTPAMREAIACAQVGDDVFGDDPTVNALQERVAALLGKEAALFMSSGTQSNLCGLLAHCGRGDEYIVGQLAHTYRYEGGGGAVLGSIQPQPLPNQPDGTIRLEDIAAAIKPDDPHFARSRLLALENTWSGNVLPASYTTAACELAHSRGLFTHLDGARLFNAAVASGRTVAELARHFDSVSICFSKGLGAPIGSMLVGSRELIRRAHRVRKMVGGGLRQVGLLAAAADHALSHHVERLADDHALARRLAEGLAALPGVTVTPPQTNIVFVQVSDDRGPALLEHLKSRGVLATGMIGLRFVTHLDVDAAGIDHAIAAAADFFKS</sequence>
<dbReference type="GO" id="GO:0006567">
    <property type="term" value="P:L-threonine catabolic process"/>
    <property type="evidence" value="ECO:0007669"/>
    <property type="project" value="TreeGrafter"/>
</dbReference>
<reference evidence="8 9" key="1">
    <citation type="submission" date="2019-03" db="EMBL/GenBank/DDBJ databases">
        <title>Genomic Encyclopedia of Type Strains, Phase IV (KMG-IV): sequencing the most valuable type-strain genomes for metagenomic binning, comparative biology and taxonomic classification.</title>
        <authorList>
            <person name="Goeker M."/>
        </authorList>
    </citation>
    <scope>NUCLEOTIDE SEQUENCE [LARGE SCALE GENOMIC DNA]</scope>
    <source>
        <strain evidence="8 9">DSM 654</strain>
    </source>
</reference>
<feature type="domain" description="Aromatic amino acid beta-eliminating lyase/threonine aldolase" evidence="7">
    <location>
        <begin position="18"/>
        <end position="300"/>
    </location>
</feature>
<dbReference type="AlphaFoldDB" id="A0A4R3V2M8"/>
<dbReference type="PANTHER" id="PTHR48097">
    <property type="entry name" value="L-THREONINE ALDOLASE-RELATED"/>
    <property type="match status" value="1"/>
</dbReference>
<accession>A0A4R3V2M8</accession>
<dbReference type="NCBIfam" id="NF007825">
    <property type="entry name" value="PRK10534.1"/>
    <property type="match status" value="1"/>
</dbReference>
<dbReference type="OrthoDB" id="9774495at2"/>
<keyword evidence="4" id="KW-0663">Pyridoxal phosphate</keyword>
<dbReference type="InterPro" id="IPR015422">
    <property type="entry name" value="PyrdxlP-dep_Trfase_small"/>
</dbReference>
<evidence type="ECO:0000313" key="8">
    <source>
        <dbReference type="EMBL" id="TCU97437.1"/>
    </source>
</evidence>
<dbReference type="RefSeq" id="WP_132571520.1">
    <property type="nucleotide sequence ID" value="NZ_CBCSGL010000029.1"/>
</dbReference>
<feature type="modified residue" description="N6-(pyridoxal phosphate)lysine" evidence="6">
    <location>
        <position position="212"/>
    </location>
</feature>
<dbReference type="GO" id="GO:0005829">
    <property type="term" value="C:cytosol"/>
    <property type="evidence" value="ECO:0007669"/>
    <property type="project" value="TreeGrafter"/>
</dbReference>
<comment type="similarity">
    <text evidence="2">Belongs to the threonine aldolase family.</text>
</comment>
<dbReference type="Proteomes" id="UP000295110">
    <property type="component" value="Unassembled WGS sequence"/>
</dbReference>
<evidence type="ECO:0000256" key="1">
    <source>
        <dbReference type="ARBA" id="ARBA00001933"/>
    </source>
</evidence>
<name>A0A4R3V2M8_ROSSA</name>
<dbReference type="SUPFAM" id="SSF53383">
    <property type="entry name" value="PLP-dependent transferases"/>
    <property type="match status" value="1"/>
</dbReference>
<dbReference type="Gene3D" id="3.40.640.10">
    <property type="entry name" value="Type I PLP-dependent aspartate aminotransferase-like (Major domain)"/>
    <property type="match status" value="1"/>
</dbReference>
<keyword evidence="9" id="KW-1185">Reference proteome</keyword>
<evidence type="ECO:0000256" key="2">
    <source>
        <dbReference type="ARBA" id="ARBA00006966"/>
    </source>
</evidence>
<evidence type="ECO:0000256" key="4">
    <source>
        <dbReference type="ARBA" id="ARBA00022898"/>
    </source>
</evidence>
<dbReference type="InterPro" id="IPR015421">
    <property type="entry name" value="PyrdxlP-dep_Trfase_major"/>
</dbReference>
<dbReference type="PANTHER" id="PTHR48097:SF9">
    <property type="entry name" value="L-THREONINE ALDOLASE"/>
    <property type="match status" value="1"/>
</dbReference>
<protein>
    <submittedName>
        <fullName evidence="8">L-threonine aldolase</fullName>
    </submittedName>
</protein>
<dbReference type="Pfam" id="PF01212">
    <property type="entry name" value="Beta_elim_lyase"/>
    <property type="match status" value="1"/>
</dbReference>
<dbReference type="FunFam" id="3.40.640.10:FF:000030">
    <property type="entry name" value="Low-specificity L-threonine aldolase"/>
    <property type="match status" value="1"/>
</dbReference>
<organism evidence="8 9">
    <name type="scientific">Roseateles saccharophilus</name>
    <name type="common">Pseudomonas saccharophila</name>
    <dbReference type="NCBI Taxonomy" id="304"/>
    <lineage>
        <taxon>Bacteria</taxon>
        <taxon>Pseudomonadati</taxon>
        <taxon>Pseudomonadota</taxon>
        <taxon>Betaproteobacteria</taxon>
        <taxon>Burkholderiales</taxon>
        <taxon>Sphaerotilaceae</taxon>
        <taxon>Roseateles</taxon>
    </lineage>
</organism>
<dbReference type="Gene3D" id="3.90.1150.10">
    <property type="entry name" value="Aspartate Aminotransferase, domain 1"/>
    <property type="match status" value="1"/>
</dbReference>
<comment type="cofactor">
    <cofactor evidence="1">
        <name>pyridoxal 5'-phosphate</name>
        <dbReference type="ChEBI" id="CHEBI:597326"/>
    </cofactor>
</comment>
<dbReference type="EMBL" id="SMBU01000011">
    <property type="protein sequence ID" value="TCU97437.1"/>
    <property type="molecule type" value="Genomic_DNA"/>
</dbReference>
<dbReference type="InterPro" id="IPR023603">
    <property type="entry name" value="Low_specificity_L-TA-like"/>
</dbReference>
<evidence type="ECO:0000256" key="6">
    <source>
        <dbReference type="PIRSR" id="PIRSR017617-1"/>
    </source>
</evidence>
<dbReference type="InterPro" id="IPR001597">
    <property type="entry name" value="ArAA_b-elim_lyase/Thr_aldolase"/>
</dbReference>